<keyword evidence="10" id="KW-0521">NADP</keyword>
<keyword evidence="9 18" id="KW-0862">Zinc</keyword>
<dbReference type="PANTHER" id="PTHR45846:SF1">
    <property type="entry name" value="TRNA-DIHYDROURIDINE(47) SYNTHASE [NAD(P)(+)]-LIKE"/>
    <property type="match status" value="1"/>
</dbReference>
<evidence type="ECO:0000256" key="3">
    <source>
        <dbReference type="ARBA" id="ARBA00022643"/>
    </source>
</evidence>
<gene>
    <name evidence="22" type="primary">DUS3L</name>
    <name evidence="22" type="ORF">OS493_016074</name>
</gene>
<evidence type="ECO:0000256" key="6">
    <source>
        <dbReference type="ARBA" id="ARBA00022723"/>
    </source>
</evidence>
<comment type="catalytic activity">
    <reaction evidence="15">
        <text>a 5,6-dihydrouridine in mRNA + NAD(+) = a uridine in mRNA + NADH + H(+)</text>
        <dbReference type="Rhea" id="RHEA:69851"/>
        <dbReference type="Rhea" id="RHEA-COMP:14658"/>
        <dbReference type="Rhea" id="RHEA-COMP:17789"/>
        <dbReference type="ChEBI" id="CHEBI:15378"/>
        <dbReference type="ChEBI" id="CHEBI:57540"/>
        <dbReference type="ChEBI" id="CHEBI:57945"/>
        <dbReference type="ChEBI" id="CHEBI:65315"/>
        <dbReference type="ChEBI" id="CHEBI:74443"/>
    </reaction>
    <physiologicalReaction direction="right-to-left" evidence="15">
        <dbReference type="Rhea" id="RHEA:69853"/>
    </physiologicalReaction>
</comment>
<protein>
    <recommendedName>
        <fullName evidence="19">tRNA-dihydrouridine(47) synthase [NAD(P)(+)]</fullName>
        <ecNumber evidence="19">1.3.1.-</ecNumber>
    </recommendedName>
    <alternativeName>
        <fullName evidence="19">tRNA-dihydrouridine synthase 3</fullName>
    </alternativeName>
</protein>
<organism evidence="22 23">
    <name type="scientific">Desmophyllum pertusum</name>
    <dbReference type="NCBI Taxonomy" id="174260"/>
    <lineage>
        <taxon>Eukaryota</taxon>
        <taxon>Metazoa</taxon>
        <taxon>Cnidaria</taxon>
        <taxon>Anthozoa</taxon>
        <taxon>Hexacorallia</taxon>
        <taxon>Scleractinia</taxon>
        <taxon>Caryophylliina</taxon>
        <taxon>Caryophylliidae</taxon>
        <taxon>Desmophyllum</taxon>
    </lineage>
</organism>
<dbReference type="GO" id="GO:0102265">
    <property type="term" value="F:tRNA-dihydrouridine47 synthase activity"/>
    <property type="evidence" value="ECO:0007669"/>
    <property type="project" value="UniProtKB-EC"/>
</dbReference>
<comment type="catalytic activity">
    <reaction evidence="17">
        <text>5,6-dihydrouridine(47) in tRNA + NADP(+) = uridine(47) in tRNA + NADPH + H(+)</text>
        <dbReference type="Rhea" id="RHEA:53360"/>
        <dbReference type="Rhea" id="RHEA-COMP:13539"/>
        <dbReference type="Rhea" id="RHEA-COMP:13540"/>
        <dbReference type="ChEBI" id="CHEBI:15378"/>
        <dbReference type="ChEBI" id="CHEBI:57783"/>
        <dbReference type="ChEBI" id="CHEBI:58349"/>
        <dbReference type="ChEBI" id="CHEBI:65315"/>
        <dbReference type="ChEBI" id="CHEBI:74443"/>
        <dbReference type="EC" id="1.3.1.89"/>
    </reaction>
    <physiologicalReaction direction="right-to-left" evidence="17">
        <dbReference type="Rhea" id="RHEA:53362"/>
    </physiologicalReaction>
</comment>
<comment type="caution">
    <text evidence="22">The sequence shown here is derived from an EMBL/GenBank/DDBJ whole genome shotgun (WGS) entry which is preliminary data.</text>
</comment>
<dbReference type="Gene3D" id="4.10.1000.10">
    <property type="entry name" value="Zinc finger, CCCH-type"/>
    <property type="match status" value="1"/>
</dbReference>
<feature type="zinc finger region" description="C3H1-type" evidence="18">
    <location>
        <begin position="117"/>
        <end position="145"/>
    </location>
</feature>
<dbReference type="SUPFAM" id="SSF90229">
    <property type="entry name" value="CCCH zinc finger"/>
    <property type="match status" value="1"/>
</dbReference>
<dbReference type="InterPro" id="IPR013785">
    <property type="entry name" value="Aldolase_TIM"/>
</dbReference>
<dbReference type="InterPro" id="IPR035587">
    <property type="entry name" value="DUS-like_FMN-bd"/>
</dbReference>
<evidence type="ECO:0000256" key="4">
    <source>
        <dbReference type="ARBA" id="ARBA00022664"/>
    </source>
</evidence>
<dbReference type="PANTHER" id="PTHR45846">
    <property type="entry name" value="TRNA-DIHYDROURIDINE(47) SYNTHASE [NAD(P)(+)]-LIKE"/>
    <property type="match status" value="1"/>
</dbReference>
<name>A0A9X0A1K0_9CNID</name>
<feature type="region of interest" description="Disordered" evidence="20">
    <location>
        <begin position="1"/>
        <end position="111"/>
    </location>
</feature>
<keyword evidence="8 18" id="KW-0863">Zinc-finger</keyword>
<dbReference type="EC" id="1.3.1.-" evidence="19"/>
<dbReference type="SMART" id="SM00356">
    <property type="entry name" value="ZnF_C3H1"/>
    <property type="match status" value="2"/>
</dbReference>
<proteinExistence type="inferred from homology"/>
<evidence type="ECO:0000256" key="15">
    <source>
        <dbReference type="ARBA" id="ARBA00048342"/>
    </source>
</evidence>
<evidence type="ECO:0000256" key="7">
    <source>
        <dbReference type="ARBA" id="ARBA00022737"/>
    </source>
</evidence>
<keyword evidence="3 19" id="KW-0288">FMN</keyword>
<reference evidence="22" key="1">
    <citation type="submission" date="2023-01" db="EMBL/GenBank/DDBJ databases">
        <title>Genome assembly of the deep-sea coral Lophelia pertusa.</title>
        <authorList>
            <person name="Herrera S."/>
            <person name="Cordes E."/>
        </authorList>
    </citation>
    <scope>NUCLEOTIDE SEQUENCE</scope>
    <source>
        <strain evidence="22">USNM1676648</strain>
        <tissue evidence="22">Polyp</tissue>
    </source>
</reference>
<dbReference type="GO" id="GO:0008270">
    <property type="term" value="F:zinc ion binding"/>
    <property type="evidence" value="ECO:0007669"/>
    <property type="project" value="UniProtKB-KW"/>
</dbReference>
<feature type="compositionally biased region" description="Polar residues" evidence="20">
    <location>
        <begin position="65"/>
        <end position="75"/>
    </location>
</feature>
<dbReference type="Proteomes" id="UP001163046">
    <property type="component" value="Unassembled WGS sequence"/>
</dbReference>
<dbReference type="InterPro" id="IPR000571">
    <property type="entry name" value="Znf_CCCH"/>
</dbReference>
<accession>A0A9X0A1K0</accession>
<keyword evidence="4" id="KW-0507">mRNA processing</keyword>
<keyword evidence="6 18" id="KW-0479">Metal-binding</keyword>
<dbReference type="PROSITE" id="PS50103">
    <property type="entry name" value="ZF_C3H1"/>
    <property type="match status" value="2"/>
</dbReference>
<dbReference type="GO" id="GO:0006397">
    <property type="term" value="P:mRNA processing"/>
    <property type="evidence" value="ECO:0007669"/>
    <property type="project" value="UniProtKB-KW"/>
</dbReference>
<evidence type="ECO:0000256" key="20">
    <source>
        <dbReference type="SAM" id="MobiDB-lite"/>
    </source>
</evidence>
<evidence type="ECO:0000313" key="22">
    <source>
        <dbReference type="EMBL" id="KAJ7391786.1"/>
    </source>
</evidence>
<dbReference type="SUPFAM" id="SSF51395">
    <property type="entry name" value="FMN-linked oxidoreductases"/>
    <property type="match status" value="1"/>
</dbReference>
<comment type="cofactor">
    <cofactor evidence="1 19">
        <name>FMN</name>
        <dbReference type="ChEBI" id="CHEBI:58210"/>
    </cofactor>
</comment>
<dbReference type="AlphaFoldDB" id="A0A9X0A1K0"/>
<evidence type="ECO:0000256" key="17">
    <source>
        <dbReference type="ARBA" id="ARBA00049513"/>
    </source>
</evidence>
<feature type="compositionally biased region" description="Basic and acidic residues" evidence="20">
    <location>
        <begin position="76"/>
        <end position="86"/>
    </location>
</feature>
<dbReference type="Pfam" id="PF01207">
    <property type="entry name" value="Dus"/>
    <property type="match status" value="1"/>
</dbReference>
<evidence type="ECO:0000256" key="14">
    <source>
        <dbReference type="ARBA" id="ARBA00048266"/>
    </source>
</evidence>
<keyword evidence="7" id="KW-0677">Repeat</keyword>
<dbReference type="GO" id="GO:0050660">
    <property type="term" value="F:flavin adenine dinucleotide binding"/>
    <property type="evidence" value="ECO:0007669"/>
    <property type="project" value="UniProtKB-UniRule"/>
</dbReference>
<dbReference type="CDD" id="cd02801">
    <property type="entry name" value="DUS_like_FMN"/>
    <property type="match status" value="1"/>
</dbReference>
<feature type="compositionally biased region" description="Basic residues" evidence="20">
    <location>
        <begin position="99"/>
        <end position="111"/>
    </location>
</feature>
<keyword evidence="5 19" id="KW-0819">tRNA processing</keyword>
<comment type="similarity">
    <text evidence="19">Belongs to the dus family. Dus3 subfamily.</text>
</comment>
<keyword evidence="11 19" id="KW-0560">Oxidoreductase</keyword>
<evidence type="ECO:0000256" key="8">
    <source>
        <dbReference type="ARBA" id="ARBA00022771"/>
    </source>
</evidence>
<comment type="catalytic activity">
    <reaction evidence="16">
        <text>a 5,6-dihydrouridine in mRNA + NADP(+) = a uridine in mRNA + NADPH + H(+)</text>
        <dbReference type="Rhea" id="RHEA:69855"/>
        <dbReference type="Rhea" id="RHEA-COMP:14658"/>
        <dbReference type="Rhea" id="RHEA-COMP:17789"/>
        <dbReference type="ChEBI" id="CHEBI:15378"/>
        <dbReference type="ChEBI" id="CHEBI:57783"/>
        <dbReference type="ChEBI" id="CHEBI:58349"/>
        <dbReference type="ChEBI" id="CHEBI:65315"/>
        <dbReference type="ChEBI" id="CHEBI:74443"/>
    </reaction>
    <physiologicalReaction direction="right-to-left" evidence="16">
        <dbReference type="Rhea" id="RHEA:69857"/>
    </physiologicalReaction>
</comment>
<evidence type="ECO:0000256" key="10">
    <source>
        <dbReference type="ARBA" id="ARBA00022857"/>
    </source>
</evidence>
<comment type="function">
    <text evidence="13">Catalyzes the synthesis of dihydrouridine, a modified base, in various RNAs, such as tRNAs, mRNAs and some long non-coding RNAs (lncRNAs). Mainly modifies the uridine in position 47 (U47) in the D-loop of most cytoplasmic tRNAs. Also able to mediate the formation of dihydrouridine in some mRNAs, thereby regulating their translation.</text>
</comment>
<evidence type="ECO:0000256" key="2">
    <source>
        <dbReference type="ARBA" id="ARBA00022630"/>
    </source>
</evidence>
<evidence type="ECO:0000256" key="11">
    <source>
        <dbReference type="ARBA" id="ARBA00023002"/>
    </source>
</evidence>
<evidence type="ECO:0000256" key="18">
    <source>
        <dbReference type="PROSITE-ProRule" id="PRU00723"/>
    </source>
</evidence>
<keyword evidence="2 19" id="KW-0285">Flavoprotein</keyword>
<dbReference type="Pfam" id="PF25585">
    <property type="entry name" value="zf-CCCH_DUS3L"/>
    <property type="match status" value="1"/>
</dbReference>
<sequence>MADEVEGFSAAEKQNSSANSAPDDVKETNLEQKAISSDAEVKFRPGVAPIKTQYLKKTPKRAASTAASLDESNASEAKEIKSTNKEENDDNESGEPPSKRKKKRGMNKNRPRAAKLDFSQQLCTSTVKGNECWYGDKCRYLHDIAKYMADYKPADIGESCVNFEKFGKCIYGVTCRYGKKHISDNFTNIVNTELYEESEPLRTKNVFSKDLMISMRKKTYEFSKADIYLKHLAKVKAEGKPNSELGSLSRLGAKPEGAVTDEDVIKLRPQEKKKINFADKLYLAPLTTVGNLPFRRICKQYGADVTCSEMAMCTKLLQGGMSEWALLKRHSSEDIFGAQLCGSFPDTMTKCAELLQNEVPIDFVDINIGCPIDLVFRQGAGSALMGRFGKFEQIVRGMNYVLDIPLTVKMRTGISDKKTAWNAHKLISNLKIWDVSLVTLHGRSREQRYTRLADWDYINECAKAAAPMPLFGNGDILSYEDAILRREQTGVSGLMVARGALIKPWIFTEIKENRHWDISSNERFDMLKDFVNFGLEHWGSDSMGVENTRKFLLEWLSFQCRYIPVGVLERLPQQINERPPPYYGRNDLETLLSSADCADWVKISEMLLGPVPANFCFIPKHKTNSYSTETEG</sequence>
<evidence type="ECO:0000259" key="21">
    <source>
        <dbReference type="PROSITE" id="PS50103"/>
    </source>
</evidence>
<dbReference type="GO" id="GO:0003723">
    <property type="term" value="F:RNA binding"/>
    <property type="evidence" value="ECO:0007669"/>
    <property type="project" value="TreeGrafter"/>
</dbReference>
<evidence type="ECO:0000256" key="9">
    <source>
        <dbReference type="ARBA" id="ARBA00022833"/>
    </source>
</evidence>
<dbReference type="FunFam" id="3.20.20.70:FF:000067">
    <property type="entry name" value="tRNA-dihydrouridine(47) synthase [NAD(P)(+)]"/>
    <property type="match status" value="1"/>
</dbReference>
<comment type="catalytic activity">
    <reaction evidence="14">
        <text>5,6-dihydrouridine(47) in tRNA + NAD(+) = uridine(47) in tRNA + NADH + H(+)</text>
        <dbReference type="Rhea" id="RHEA:53364"/>
        <dbReference type="Rhea" id="RHEA-COMP:13539"/>
        <dbReference type="Rhea" id="RHEA-COMP:13540"/>
        <dbReference type="ChEBI" id="CHEBI:15378"/>
        <dbReference type="ChEBI" id="CHEBI:57540"/>
        <dbReference type="ChEBI" id="CHEBI:57945"/>
        <dbReference type="ChEBI" id="CHEBI:65315"/>
        <dbReference type="ChEBI" id="CHEBI:74443"/>
        <dbReference type="EC" id="1.3.1.89"/>
    </reaction>
    <physiologicalReaction direction="right-to-left" evidence="14">
        <dbReference type="Rhea" id="RHEA:53366"/>
    </physiologicalReaction>
</comment>
<dbReference type="Gene3D" id="3.20.20.70">
    <property type="entry name" value="Aldolase class I"/>
    <property type="match status" value="1"/>
</dbReference>
<evidence type="ECO:0000313" key="23">
    <source>
        <dbReference type="Proteomes" id="UP001163046"/>
    </source>
</evidence>
<evidence type="ECO:0000256" key="13">
    <source>
        <dbReference type="ARBA" id="ARBA00045365"/>
    </source>
</evidence>
<feature type="domain" description="C3H1-type" evidence="21">
    <location>
        <begin position="159"/>
        <end position="184"/>
    </location>
</feature>
<keyword evidence="23" id="KW-1185">Reference proteome</keyword>
<feature type="domain" description="C3H1-type" evidence="21">
    <location>
        <begin position="117"/>
        <end position="145"/>
    </location>
</feature>
<dbReference type="InterPro" id="IPR018517">
    <property type="entry name" value="tRNA_hU_synthase_CS"/>
</dbReference>
<dbReference type="OrthoDB" id="259935at2759"/>
<evidence type="ECO:0000256" key="12">
    <source>
        <dbReference type="ARBA" id="ARBA00023027"/>
    </source>
</evidence>
<evidence type="ECO:0000256" key="19">
    <source>
        <dbReference type="RuleBase" id="RU291113"/>
    </source>
</evidence>
<dbReference type="PROSITE" id="PS01136">
    <property type="entry name" value="UPF0034"/>
    <property type="match status" value="1"/>
</dbReference>
<dbReference type="InterPro" id="IPR036855">
    <property type="entry name" value="Znf_CCCH_sf"/>
</dbReference>
<evidence type="ECO:0000256" key="16">
    <source>
        <dbReference type="ARBA" id="ARBA00049447"/>
    </source>
</evidence>
<evidence type="ECO:0000256" key="1">
    <source>
        <dbReference type="ARBA" id="ARBA00001917"/>
    </source>
</evidence>
<keyword evidence="12" id="KW-0520">NAD</keyword>
<dbReference type="EMBL" id="MU825404">
    <property type="protein sequence ID" value="KAJ7391786.1"/>
    <property type="molecule type" value="Genomic_DNA"/>
</dbReference>
<feature type="zinc finger region" description="C3H1-type" evidence="18">
    <location>
        <begin position="159"/>
        <end position="184"/>
    </location>
</feature>
<evidence type="ECO:0000256" key="5">
    <source>
        <dbReference type="ARBA" id="ARBA00022694"/>
    </source>
</evidence>